<accession>A0A923PJF3</accession>
<dbReference type="AlphaFoldDB" id="A0A923PJF3"/>
<name>A0A923PJF3_9BACT</name>
<gene>
    <name evidence="1" type="ORF">H9S92_05885</name>
</gene>
<proteinExistence type="predicted"/>
<dbReference type="EMBL" id="JACSIT010000070">
    <property type="protein sequence ID" value="MBC6993680.1"/>
    <property type="molecule type" value="Genomic_DNA"/>
</dbReference>
<evidence type="ECO:0000313" key="2">
    <source>
        <dbReference type="Proteomes" id="UP000650081"/>
    </source>
</evidence>
<reference evidence="1" key="1">
    <citation type="submission" date="2020-08" db="EMBL/GenBank/DDBJ databases">
        <title>Lewinella bacteria from marine environments.</title>
        <authorList>
            <person name="Zhong Y."/>
        </authorList>
    </citation>
    <scope>NUCLEOTIDE SEQUENCE</scope>
    <source>
        <strain evidence="1">KCTC 42187</strain>
    </source>
</reference>
<organism evidence="1 2">
    <name type="scientific">Neolewinella lacunae</name>
    <dbReference type="NCBI Taxonomy" id="1517758"/>
    <lineage>
        <taxon>Bacteria</taxon>
        <taxon>Pseudomonadati</taxon>
        <taxon>Bacteroidota</taxon>
        <taxon>Saprospiria</taxon>
        <taxon>Saprospirales</taxon>
        <taxon>Lewinellaceae</taxon>
        <taxon>Neolewinella</taxon>
    </lineage>
</organism>
<sequence>MIKSVLLGFLTLIISNTTFGQRASRFPAESIDSSIIEKRGLEVQFKMLTEECNWSERIGGKIDVFWLRTEKRDFFGHSYEYFMDCDNVRLIYWYDNPGGVGEPVDFMIEDLEDESQWVVAKGKHLKNKKKYQHLLKNKSDG</sequence>
<comment type="caution">
    <text evidence="1">The sequence shown here is derived from an EMBL/GenBank/DDBJ whole genome shotgun (WGS) entry which is preliminary data.</text>
</comment>
<dbReference type="Proteomes" id="UP000650081">
    <property type="component" value="Unassembled WGS sequence"/>
</dbReference>
<evidence type="ECO:0000313" key="1">
    <source>
        <dbReference type="EMBL" id="MBC6993680.1"/>
    </source>
</evidence>
<protein>
    <submittedName>
        <fullName evidence="1">Uncharacterized protein</fullName>
    </submittedName>
</protein>
<keyword evidence="2" id="KW-1185">Reference proteome</keyword>
<dbReference type="RefSeq" id="WP_187465788.1">
    <property type="nucleotide sequence ID" value="NZ_JACSIT010000070.1"/>
</dbReference>